<evidence type="ECO:0000313" key="2">
    <source>
        <dbReference type="Proteomes" id="UP000008710"/>
    </source>
</evidence>
<geneLocation type="plasmid" evidence="1 2">
    <name>pRHL3</name>
</geneLocation>
<evidence type="ECO:0000313" key="1">
    <source>
        <dbReference type="EMBL" id="ABH00767.1"/>
    </source>
</evidence>
<gene>
    <name evidence="1" type="ordered locus">RHA1_ro11120</name>
</gene>
<dbReference type="Proteomes" id="UP000008710">
    <property type="component" value="Plasmid pRHL3"/>
</dbReference>
<protein>
    <submittedName>
        <fullName evidence="1">Uncharacterized protein</fullName>
    </submittedName>
</protein>
<accession>Q0RVB9</accession>
<dbReference type="AlphaFoldDB" id="Q0RVB9"/>
<dbReference type="EMBL" id="CP000434">
    <property type="protein sequence ID" value="ABH00767.1"/>
    <property type="molecule type" value="Genomic_DNA"/>
</dbReference>
<dbReference type="HOGENOM" id="CLU_2289469_0_0_11"/>
<dbReference type="OrthoDB" id="4473094at2"/>
<dbReference type="RefSeq" id="WP_011600394.1">
    <property type="nucleotide sequence ID" value="NC_008271.1"/>
</dbReference>
<proteinExistence type="predicted"/>
<sequence>MTEFYTATDLAHAGYARHRLTELFGEPDTTADEDRWSRDTVEAVEHTVLAPAARVVFAAFEPDLDTRAGMIATDLRFGWPQMEQMLARVTLRETDRGERAV</sequence>
<name>Q0RVB9_RHOJR</name>
<dbReference type="KEGG" id="rha:RHA1_ro11120"/>
<organism evidence="1 2">
    <name type="scientific">Rhodococcus jostii (strain RHA1)</name>
    <dbReference type="NCBI Taxonomy" id="101510"/>
    <lineage>
        <taxon>Bacteria</taxon>
        <taxon>Bacillati</taxon>
        <taxon>Actinomycetota</taxon>
        <taxon>Actinomycetes</taxon>
        <taxon>Mycobacteriales</taxon>
        <taxon>Nocardiaceae</taxon>
        <taxon>Rhodococcus</taxon>
    </lineage>
</organism>
<reference evidence="2" key="1">
    <citation type="journal article" date="2006" name="Proc. Natl. Acad. Sci. U.S.A.">
        <title>The complete genome of Rhodococcus sp. RHA1 provides insights into a catabolic powerhouse.</title>
        <authorList>
            <person name="McLeod M.P."/>
            <person name="Warren R.L."/>
            <person name="Hsiao W.W.L."/>
            <person name="Araki N."/>
            <person name="Myhre M."/>
            <person name="Fernandes C."/>
            <person name="Miyazawa D."/>
            <person name="Wong W."/>
            <person name="Lillquist A.L."/>
            <person name="Wang D."/>
            <person name="Dosanjh M."/>
            <person name="Hara H."/>
            <person name="Petrescu A."/>
            <person name="Morin R.D."/>
            <person name="Yang G."/>
            <person name="Stott J.M."/>
            <person name="Schein J.E."/>
            <person name="Shin H."/>
            <person name="Smailus D."/>
            <person name="Siddiqui A.S."/>
            <person name="Marra M.A."/>
            <person name="Jones S.J.M."/>
            <person name="Holt R."/>
            <person name="Brinkman F.S.L."/>
            <person name="Miyauchi K."/>
            <person name="Fukuda M."/>
            <person name="Davies J.E."/>
            <person name="Mohn W.W."/>
            <person name="Eltis L.D."/>
        </authorList>
    </citation>
    <scope>NUCLEOTIDE SEQUENCE [LARGE SCALE GENOMIC DNA]</scope>
    <source>
        <strain evidence="2">RHA1</strain>
    </source>
</reference>
<dbReference type="PATRIC" id="fig|101510.16.peg.8949"/>
<keyword evidence="1" id="KW-0614">Plasmid</keyword>